<gene>
    <name evidence="2" type="ORF">ACFO6Q_06840</name>
</gene>
<sequence length="631" mass="68604">MKHSARLFRSFALAAALAVRIAHAGEPADRIFASGFLSALVIEGSANYPVPLAHAHVEAHFGDTVATATTAADGSYRVGLETDQIDPRTIVEVFARGSGAQTKVVWASPLGPASRLLSLAGSSLRVGFEQEPFVHLSPRSTVAAAAARAFNDWQPITDETTFWRAVRSRQNVTDHLVFALALVARSELALPEGSTDTFDAVSSLSKSQNLFAAYYSLNTVNMCNWPATWAFCDVYRNLPRDPRMFPPVAWVPDELYSQVTPFRSLVREVFALRPSATGATVLPSNGTAVPATVTVLSDGGYELAPAEGSDFFSEEEWVRGADGFAVRSIRHVTRLYVKLTRGPGGQVEFGWSGDVRRTYPDEPNTPEDYIPYDPTVMPRLSASSALPGKLASNVPTLNGHRWALTSPIFRQQDASVDLGPHGYEVHAFGDTSGHAERSGQAFTFALVSPTAFTLDTNGRHAEFLLVNEEEPGVWQMRMHVTADGYENVVTGLLVPADAGLMTPAGVVGTWRSRIYGDVCSGPYGDLGSCDQDLHFQFQPDGTATRLNGSAESGAGSWSLTEGDDAGRLLFDLQVELGPGYIDGQRRGWELVHETAGHRWVLETFNYDDAHIGLPPPVVFNPTMRLIRYDRE</sequence>
<dbReference type="RefSeq" id="WP_380019850.1">
    <property type="nucleotide sequence ID" value="NZ_JBHSHD010000006.1"/>
</dbReference>
<keyword evidence="3" id="KW-1185">Reference proteome</keyword>
<dbReference type="EMBL" id="JBHSHD010000006">
    <property type="protein sequence ID" value="MFC4820031.1"/>
    <property type="molecule type" value="Genomic_DNA"/>
</dbReference>
<feature type="chain" id="PRO_5047185651" description="Carboxypeptidase regulatory-like domain-containing protein" evidence="1">
    <location>
        <begin position="25"/>
        <end position="631"/>
    </location>
</feature>
<accession>A0ABV9QSK3</accession>
<keyword evidence="1" id="KW-0732">Signal</keyword>
<evidence type="ECO:0000313" key="3">
    <source>
        <dbReference type="Proteomes" id="UP001595886"/>
    </source>
</evidence>
<protein>
    <recommendedName>
        <fullName evidence="4">Carboxypeptidase regulatory-like domain-containing protein</fullName>
    </recommendedName>
</protein>
<organism evidence="2 3">
    <name type="scientific">Dokdonella ginsengisoli</name>
    <dbReference type="NCBI Taxonomy" id="363846"/>
    <lineage>
        <taxon>Bacteria</taxon>
        <taxon>Pseudomonadati</taxon>
        <taxon>Pseudomonadota</taxon>
        <taxon>Gammaproteobacteria</taxon>
        <taxon>Lysobacterales</taxon>
        <taxon>Rhodanobacteraceae</taxon>
        <taxon>Dokdonella</taxon>
    </lineage>
</organism>
<feature type="signal peptide" evidence="1">
    <location>
        <begin position="1"/>
        <end position="24"/>
    </location>
</feature>
<evidence type="ECO:0008006" key="4">
    <source>
        <dbReference type="Google" id="ProtNLM"/>
    </source>
</evidence>
<reference evidence="3" key="1">
    <citation type="journal article" date="2019" name="Int. J. Syst. Evol. Microbiol.">
        <title>The Global Catalogue of Microorganisms (GCM) 10K type strain sequencing project: providing services to taxonomists for standard genome sequencing and annotation.</title>
        <authorList>
            <consortium name="The Broad Institute Genomics Platform"/>
            <consortium name="The Broad Institute Genome Sequencing Center for Infectious Disease"/>
            <person name="Wu L."/>
            <person name="Ma J."/>
        </authorList>
    </citation>
    <scope>NUCLEOTIDE SEQUENCE [LARGE SCALE GENOMIC DNA]</scope>
    <source>
        <strain evidence="3">CCUG 30340</strain>
    </source>
</reference>
<proteinExistence type="predicted"/>
<evidence type="ECO:0000313" key="2">
    <source>
        <dbReference type="EMBL" id="MFC4820031.1"/>
    </source>
</evidence>
<comment type="caution">
    <text evidence="2">The sequence shown here is derived from an EMBL/GenBank/DDBJ whole genome shotgun (WGS) entry which is preliminary data.</text>
</comment>
<dbReference type="Proteomes" id="UP001595886">
    <property type="component" value="Unassembled WGS sequence"/>
</dbReference>
<name>A0ABV9QSK3_9GAMM</name>
<evidence type="ECO:0000256" key="1">
    <source>
        <dbReference type="SAM" id="SignalP"/>
    </source>
</evidence>